<keyword evidence="2" id="KW-1185">Reference proteome</keyword>
<dbReference type="EMBL" id="JACRSO010000003">
    <property type="protein sequence ID" value="MBC8529538.1"/>
    <property type="molecule type" value="Genomic_DNA"/>
</dbReference>
<organism evidence="1 2">
    <name type="scientific">Luoshenia tenuis</name>
    <dbReference type="NCBI Taxonomy" id="2763654"/>
    <lineage>
        <taxon>Bacteria</taxon>
        <taxon>Bacillati</taxon>
        <taxon>Bacillota</taxon>
        <taxon>Clostridia</taxon>
        <taxon>Christensenellales</taxon>
        <taxon>Christensenellaceae</taxon>
        <taxon>Luoshenia</taxon>
    </lineage>
</organism>
<dbReference type="RefSeq" id="WP_249285367.1">
    <property type="nucleotide sequence ID" value="NZ_JACRSO010000003.1"/>
</dbReference>
<comment type="caution">
    <text evidence="1">The sequence shown here is derived from an EMBL/GenBank/DDBJ whole genome shotgun (WGS) entry which is preliminary data.</text>
</comment>
<proteinExistence type="predicted"/>
<name>A0A926D0J7_9FIRM</name>
<gene>
    <name evidence="1" type="ORF">H8699_08885</name>
</gene>
<evidence type="ECO:0000313" key="2">
    <source>
        <dbReference type="Proteomes" id="UP000654279"/>
    </source>
</evidence>
<evidence type="ECO:0000313" key="1">
    <source>
        <dbReference type="EMBL" id="MBC8529538.1"/>
    </source>
</evidence>
<sequence>MATTTPVKGTERAMIDCSMIVVTTKEETPRCIAITSGTKLGVEPQIETKEAVKLIIKGALKAQKKESKTITGHILTLTDNMTILELLEILQGGTVTKDESGKITGYTPEVSGSAFEPVVFSLDAYSAQMSGSEVVGYEKVSYPGCTGSPVGLGSEDDVFRVTEYSINSAPGNGEAPYTIAYVDALPTVSDPVVTPGA</sequence>
<dbReference type="Proteomes" id="UP000654279">
    <property type="component" value="Unassembled WGS sequence"/>
</dbReference>
<reference evidence="1" key="1">
    <citation type="submission" date="2020-08" db="EMBL/GenBank/DDBJ databases">
        <title>Genome public.</title>
        <authorList>
            <person name="Liu C."/>
            <person name="Sun Q."/>
        </authorList>
    </citation>
    <scope>NUCLEOTIDE SEQUENCE</scope>
    <source>
        <strain evidence="1">NSJ-44</strain>
    </source>
</reference>
<protein>
    <submittedName>
        <fullName evidence="1">Uncharacterized protein</fullName>
    </submittedName>
</protein>
<dbReference type="AlphaFoldDB" id="A0A926D0J7"/>
<accession>A0A926D0J7</accession>